<dbReference type="GO" id="GO:0016491">
    <property type="term" value="F:oxidoreductase activity"/>
    <property type="evidence" value="ECO:0007669"/>
    <property type="project" value="UniProtKB-KW"/>
</dbReference>
<protein>
    <submittedName>
        <fullName evidence="4">Uncharacterized protein</fullName>
    </submittedName>
</protein>
<dbReference type="InterPro" id="IPR002347">
    <property type="entry name" value="SDR_fam"/>
</dbReference>
<dbReference type="OrthoDB" id="191139at2759"/>
<dbReference type="SUPFAM" id="SSF51735">
    <property type="entry name" value="NAD(P)-binding Rossmann-fold domains"/>
    <property type="match status" value="1"/>
</dbReference>
<dbReference type="PANTHER" id="PTHR24320:SF236">
    <property type="entry name" value="SHORT-CHAIN DEHYDROGENASE-RELATED"/>
    <property type="match status" value="1"/>
</dbReference>
<dbReference type="AlphaFoldDB" id="A0A8K0SFI0"/>
<sequence>MAKLVKNFWTQHWPPRATFTDANVPAGSQAGRVFMVTGGNGGVGLELCKLLYKTGGTVYLTTRSQEKGEKAIEAIVASTSPNAPGLGLLKVLVLDLNDLQSVKDAVQKFTSQESRLDILWNNAGLGGNAVVYGSKTAQGIETFMGVHCVAHQYLTELLIPQLKAATKPRVVWMGSALIDSMAPSNGIDFSLLDTGLKNTTATYAMSRAGSWMLGREFATRHKADGIISVVANPGNLDTGMFNGTPAAFIFILRHTMLHKPILGGYTNLYAGFSNDVTLDNSGIYVFPWGRLRPDDELVRQDIVKAIRSEEEGGLGHAGKFWSWCEEHWKSLA</sequence>
<dbReference type="Proteomes" id="UP000813444">
    <property type="component" value="Unassembled WGS sequence"/>
</dbReference>
<gene>
    <name evidence="4" type="ORF">B0I35DRAFT_442555</name>
</gene>
<keyword evidence="5" id="KW-1185">Reference proteome</keyword>
<accession>A0A8K0SFI0</accession>
<comment type="similarity">
    <text evidence="1">Belongs to the short-chain dehydrogenases/reductases (SDR) family.</text>
</comment>
<dbReference type="PRINTS" id="PR00081">
    <property type="entry name" value="GDHRDH"/>
</dbReference>
<organism evidence="4 5">
    <name type="scientific">Stachybotrys elegans</name>
    <dbReference type="NCBI Taxonomy" id="80388"/>
    <lineage>
        <taxon>Eukaryota</taxon>
        <taxon>Fungi</taxon>
        <taxon>Dikarya</taxon>
        <taxon>Ascomycota</taxon>
        <taxon>Pezizomycotina</taxon>
        <taxon>Sordariomycetes</taxon>
        <taxon>Hypocreomycetidae</taxon>
        <taxon>Hypocreales</taxon>
        <taxon>Stachybotryaceae</taxon>
        <taxon>Stachybotrys</taxon>
    </lineage>
</organism>
<reference evidence="4" key="1">
    <citation type="journal article" date="2021" name="Nat. Commun.">
        <title>Genetic determinants of endophytism in the Arabidopsis root mycobiome.</title>
        <authorList>
            <person name="Mesny F."/>
            <person name="Miyauchi S."/>
            <person name="Thiergart T."/>
            <person name="Pickel B."/>
            <person name="Atanasova L."/>
            <person name="Karlsson M."/>
            <person name="Huettel B."/>
            <person name="Barry K.W."/>
            <person name="Haridas S."/>
            <person name="Chen C."/>
            <person name="Bauer D."/>
            <person name="Andreopoulos W."/>
            <person name="Pangilinan J."/>
            <person name="LaButti K."/>
            <person name="Riley R."/>
            <person name="Lipzen A."/>
            <person name="Clum A."/>
            <person name="Drula E."/>
            <person name="Henrissat B."/>
            <person name="Kohler A."/>
            <person name="Grigoriev I.V."/>
            <person name="Martin F.M."/>
            <person name="Hacquard S."/>
        </authorList>
    </citation>
    <scope>NUCLEOTIDE SEQUENCE</scope>
    <source>
        <strain evidence="4">MPI-CAGE-CH-0235</strain>
    </source>
</reference>
<keyword evidence="3" id="KW-0560">Oxidoreductase</keyword>
<evidence type="ECO:0000256" key="3">
    <source>
        <dbReference type="ARBA" id="ARBA00023002"/>
    </source>
</evidence>
<dbReference type="Pfam" id="PF00106">
    <property type="entry name" value="adh_short"/>
    <property type="match status" value="1"/>
</dbReference>
<keyword evidence="2" id="KW-0521">NADP</keyword>
<dbReference type="PANTHER" id="PTHR24320">
    <property type="entry name" value="RETINOL DEHYDROGENASE"/>
    <property type="match status" value="1"/>
</dbReference>
<evidence type="ECO:0000256" key="1">
    <source>
        <dbReference type="ARBA" id="ARBA00006484"/>
    </source>
</evidence>
<proteinExistence type="inferred from homology"/>
<dbReference type="InterPro" id="IPR036291">
    <property type="entry name" value="NAD(P)-bd_dom_sf"/>
</dbReference>
<evidence type="ECO:0000313" key="4">
    <source>
        <dbReference type="EMBL" id="KAH7307965.1"/>
    </source>
</evidence>
<dbReference type="Gene3D" id="3.40.50.720">
    <property type="entry name" value="NAD(P)-binding Rossmann-like Domain"/>
    <property type="match status" value="1"/>
</dbReference>
<dbReference type="EMBL" id="JAGPNK010000016">
    <property type="protein sequence ID" value="KAH7307965.1"/>
    <property type="molecule type" value="Genomic_DNA"/>
</dbReference>
<evidence type="ECO:0000313" key="5">
    <source>
        <dbReference type="Proteomes" id="UP000813444"/>
    </source>
</evidence>
<evidence type="ECO:0000256" key="2">
    <source>
        <dbReference type="ARBA" id="ARBA00022857"/>
    </source>
</evidence>
<name>A0A8K0SFI0_9HYPO</name>
<comment type="caution">
    <text evidence="4">The sequence shown here is derived from an EMBL/GenBank/DDBJ whole genome shotgun (WGS) entry which is preliminary data.</text>
</comment>